<dbReference type="GO" id="GO:0008381">
    <property type="term" value="F:mechanosensitive monoatomic ion channel activity"/>
    <property type="evidence" value="ECO:0007669"/>
    <property type="project" value="TreeGrafter"/>
</dbReference>
<keyword evidence="2 5" id="KW-0812">Transmembrane</keyword>
<evidence type="ECO:0000313" key="7">
    <source>
        <dbReference type="Proteomes" id="UP000799444"/>
    </source>
</evidence>
<dbReference type="PANTHER" id="PTHR30266:SF2">
    <property type="entry name" value="LARGE-CONDUCTANCE MECHANOSENSITIVE CHANNEL"/>
    <property type="match status" value="1"/>
</dbReference>
<accession>A0A9P4UUR2</accession>
<sequence>MPRLDENTQQQLRDAEQGVRSGTARAWDSFSNFALRDNVLEVAVGLIIAVSFTACANSLVTDIVLPIISLLPFLSRNLPEKFAILKHGPNYNETISNGYNTKDQALSDGAVVFAYGNFFDKVIRFLVIAASLWAIASIYSKTTDDNIVKKQVKCKFCRKYISEKAKRCVNCTSWQDGREETRQ</sequence>
<dbReference type="SUPFAM" id="SSF81330">
    <property type="entry name" value="Gated mechanosensitive channel"/>
    <property type="match status" value="1"/>
</dbReference>
<organism evidence="6 7">
    <name type="scientific">Polyplosphaeria fusca</name>
    <dbReference type="NCBI Taxonomy" id="682080"/>
    <lineage>
        <taxon>Eukaryota</taxon>
        <taxon>Fungi</taxon>
        <taxon>Dikarya</taxon>
        <taxon>Ascomycota</taxon>
        <taxon>Pezizomycotina</taxon>
        <taxon>Dothideomycetes</taxon>
        <taxon>Pleosporomycetidae</taxon>
        <taxon>Pleosporales</taxon>
        <taxon>Tetraplosphaeriaceae</taxon>
        <taxon>Polyplosphaeria</taxon>
    </lineage>
</organism>
<evidence type="ECO:0000256" key="4">
    <source>
        <dbReference type="ARBA" id="ARBA00023136"/>
    </source>
</evidence>
<name>A0A9P4UUR2_9PLEO</name>
<reference evidence="6" key="1">
    <citation type="journal article" date="2020" name="Stud. Mycol.">
        <title>101 Dothideomycetes genomes: a test case for predicting lifestyles and emergence of pathogens.</title>
        <authorList>
            <person name="Haridas S."/>
            <person name="Albert R."/>
            <person name="Binder M."/>
            <person name="Bloem J."/>
            <person name="Labutti K."/>
            <person name="Salamov A."/>
            <person name="Andreopoulos B."/>
            <person name="Baker S."/>
            <person name="Barry K."/>
            <person name="Bills G."/>
            <person name="Bluhm B."/>
            <person name="Cannon C."/>
            <person name="Castanera R."/>
            <person name="Culley D."/>
            <person name="Daum C."/>
            <person name="Ezra D."/>
            <person name="Gonzalez J."/>
            <person name="Henrissat B."/>
            <person name="Kuo A."/>
            <person name="Liang C."/>
            <person name="Lipzen A."/>
            <person name="Lutzoni F."/>
            <person name="Magnuson J."/>
            <person name="Mondo S."/>
            <person name="Nolan M."/>
            <person name="Ohm R."/>
            <person name="Pangilinan J."/>
            <person name="Park H.-J."/>
            <person name="Ramirez L."/>
            <person name="Alfaro M."/>
            <person name="Sun H."/>
            <person name="Tritt A."/>
            <person name="Yoshinaga Y."/>
            <person name="Zwiers L.-H."/>
            <person name="Turgeon B."/>
            <person name="Goodwin S."/>
            <person name="Spatafora J."/>
            <person name="Crous P."/>
            <person name="Grigoriev I."/>
        </authorList>
    </citation>
    <scope>NUCLEOTIDE SEQUENCE</scope>
    <source>
        <strain evidence="6">CBS 125425</strain>
    </source>
</reference>
<evidence type="ECO:0000313" key="6">
    <source>
        <dbReference type="EMBL" id="KAF2727439.1"/>
    </source>
</evidence>
<evidence type="ECO:0000256" key="2">
    <source>
        <dbReference type="ARBA" id="ARBA00022692"/>
    </source>
</evidence>
<dbReference type="InterPro" id="IPR037673">
    <property type="entry name" value="MSC/AndL"/>
</dbReference>
<dbReference type="GO" id="GO:0016020">
    <property type="term" value="C:membrane"/>
    <property type="evidence" value="ECO:0007669"/>
    <property type="project" value="UniProtKB-SubCell"/>
</dbReference>
<evidence type="ECO:0000256" key="1">
    <source>
        <dbReference type="ARBA" id="ARBA00004141"/>
    </source>
</evidence>
<comment type="subcellular location">
    <subcellularLocation>
        <location evidence="1">Membrane</location>
        <topology evidence="1">Multi-pass membrane protein</topology>
    </subcellularLocation>
</comment>
<comment type="caution">
    <text evidence="6">The sequence shown here is derived from an EMBL/GenBank/DDBJ whole genome shotgun (WGS) entry which is preliminary data.</text>
</comment>
<feature type="transmembrane region" description="Helical" evidence="5">
    <location>
        <begin position="42"/>
        <end position="68"/>
    </location>
</feature>
<dbReference type="FunFam" id="1.10.1200.120:FF:000004">
    <property type="entry name" value="Ion channel, putative"/>
    <property type="match status" value="1"/>
</dbReference>
<evidence type="ECO:0000256" key="3">
    <source>
        <dbReference type="ARBA" id="ARBA00022989"/>
    </source>
</evidence>
<dbReference type="Proteomes" id="UP000799444">
    <property type="component" value="Unassembled WGS sequence"/>
</dbReference>
<keyword evidence="7" id="KW-1185">Reference proteome</keyword>
<feature type="transmembrane region" description="Helical" evidence="5">
    <location>
        <begin position="122"/>
        <end position="140"/>
    </location>
</feature>
<dbReference type="InterPro" id="IPR036019">
    <property type="entry name" value="MscL_channel"/>
</dbReference>
<keyword evidence="4 5" id="KW-0472">Membrane</keyword>
<proteinExistence type="predicted"/>
<evidence type="ECO:0000256" key="5">
    <source>
        <dbReference type="SAM" id="Phobius"/>
    </source>
</evidence>
<dbReference type="OrthoDB" id="10010920at2759"/>
<dbReference type="EMBL" id="ML996332">
    <property type="protein sequence ID" value="KAF2727439.1"/>
    <property type="molecule type" value="Genomic_DNA"/>
</dbReference>
<gene>
    <name evidence="6" type="ORF">EJ04DRAFT_557388</name>
</gene>
<dbReference type="PANTHER" id="PTHR30266">
    <property type="entry name" value="MECHANOSENSITIVE CHANNEL MSCL"/>
    <property type="match status" value="1"/>
</dbReference>
<dbReference type="AlphaFoldDB" id="A0A9P4UUR2"/>
<protein>
    <submittedName>
        <fullName evidence="6">Ion channel</fullName>
    </submittedName>
</protein>
<dbReference type="Gene3D" id="1.10.1200.120">
    <property type="entry name" value="Large-conductance mechanosensitive channel, MscL, domain 1"/>
    <property type="match status" value="1"/>
</dbReference>
<dbReference type="Pfam" id="PF01741">
    <property type="entry name" value="MscL"/>
    <property type="match status" value="1"/>
</dbReference>
<keyword evidence="3 5" id="KW-1133">Transmembrane helix</keyword>